<name>A0A178A483_9BACI</name>
<dbReference type="Gene3D" id="1.10.10.10">
    <property type="entry name" value="Winged helix-like DNA-binding domain superfamily/Winged helix DNA-binding domain"/>
    <property type="match status" value="1"/>
</dbReference>
<gene>
    <name evidence="3" type="ORF">ABB05_03260</name>
</gene>
<dbReference type="AlphaFoldDB" id="A0A178A483"/>
<dbReference type="PATRIC" id="fig|217031.6.peg.710"/>
<dbReference type="InterPro" id="IPR036388">
    <property type="entry name" value="WH-like_DNA-bd_sf"/>
</dbReference>
<dbReference type="GO" id="GO:0003677">
    <property type="term" value="F:DNA binding"/>
    <property type="evidence" value="ECO:0007669"/>
    <property type="project" value="UniProtKB-KW"/>
</dbReference>
<dbReference type="OrthoDB" id="2651007at2"/>
<dbReference type="RefSeq" id="WP_057984903.1">
    <property type="nucleotide sequence ID" value="NZ_JAGGKH010000027.1"/>
</dbReference>
<keyword evidence="1" id="KW-0238">DNA-binding</keyword>
<reference evidence="3 4" key="1">
    <citation type="submission" date="2015-05" db="EMBL/GenBank/DDBJ databases">
        <title>Comparison of genome.</title>
        <authorList>
            <person name="Zheng Z."/>
            <person name="Sun M."/>
        </authorList>
    </citation>
    <scope>NUCLEOTIDE SEQUENCE [LARGE SCALE GENOMIC DNA]</scope>
    <source>
        <strain evidence="3 4">G25-74</strain>
    </source>
</reference>
<dbReference type="Proteomes" id="UP000077881">
    <property type="component" value="Unassembled WGS sequence"/>
</dbReference>
<evidence type="ECO:0000256" key="1">
    <source>
        <dbReference type="ARBA" id="ARBA00023125"/>
    </source>
</evidence>
<feature type="coiled-coil region" evidence="2">
    <location>
        <begin position="107"/>
        <end position="134"/>
    </location>
</feature>
<dbReference type="InterPro" id="IPR036390">
    <property type="entry name" value="WH_DNA-bd_sf"/>
</dbReference>
<evidence type="ECO:0000313" key="4">
    <source>
        <dbReference type="Proteomes" id="UP000077881"/>
    </source>
</evidence>
<keyword evidence="4" id="KW-1185">Reference proteome</keyword>
<evidence type="ECO:0000313" key="3">
    <source>
        <dbReference type="EMBL" id="OAK74874.1"/>
    </source>
</evidence>
<dbReference type="STRING" id="217031.ABB05_03260"/>
<comment type="caution">
    <text evidence="3">The sequence shown here is derived from an EMBL/GenBank/DDBJ whole genome shotgun (WGS) entry which is preliminary data.</text>
</comment>
<dbReference type="InterPro" id="IPR011991">
    <property type="entry name" value="ArsR-like_HTH"/>
</dbReference>
<organism evidence="3 4">
    <name type="scientific">Lederbergia galactosidilytica</name>
    <dbReference type="NCBI Taxonomy" id="217031"/>
    <lineage>
        <taxon>Bacteria</taxon>
        <taxon>Bacillati</taxon>
        <taxon>Bacillota</taxon>
        <taxon>Bacilli</taxon>
        <taxon>Bacillales</taxon>
        <taxon>Bacillaceae</taxon>
        <taxon>Lederbergia</taxon>
    </lineage>
</organism>
<protein>
    <recommendedName>
        <fullName evidence="5">ArsR family transcriptional regulator</fullName>
    </recommendedName>
</protein>
<keyword evidence="2" id="KW-0175">Coiled coil</keyword>
<sequence length="167" mass="19231">MKKRNNPPLPLSVEQSKLLGSTLRVKILGVLLETPKTTKQVATQIGETPGNVHYHMQKLHQGKLIDLVEEKRVGGVIEKYYISRAKSFESEGGVYPELDPNYKSTSRRSMNAALQLKEEDKERLFEEVQELMEKWIVKTTAADYISEEEFVMDFTLVSRKEKTEEEK</sequence>
<proteinExistence type="predicted"/>
<evidence type="ECO:0008006" key="5">
    <source>
        <dbReference type="Google" id="ProtNLM"/>
    </source>
</evidence>
<dbReference type="CDD" id="cd00090">
    <property type="entry name" value="HTH_ARSR"/>
    <property type="match status" value="1"/>
</dbReference>
<dbReference type="EMBL" id="LDJR01000016">
    <property type="protein sequence ID" value="OAK74874.1"/>
    <property type="molecule type" value="Genomic_DNA"/>
</dbReference>
<dbReference type="SUPFAM" id="SSF46785">
    <property type="entry name" value="Winged helix' DNA-binding domain"/>
    <property type="match status" value="1"/>
</dbReference>
<accession>A0A178A483</accession>
<evidence type="ECO:0000256" key="2">
    <source>
        <dbReference type="SAM" id="Coils"/>
    </source>
</evidence>